<reference evidence="2 3" key="1">
    <citation type="submission" date="2024-06" db="EMBL/GenBank/DDBJ databases">
        <title>A chromosome level genome sequence of Diviner's sage (Salvia divinorum).</title>
        <authorList>
            <person name="Ford S.A."/>
            <person name="Ro D.-K."/>
            <person name="Ness R.W."/>
            <person name="Phillips M.A."/>
        </authorList>
    </citation>
    <scope>NUCLEOTIDE SEQUENCE [LARGE SCALE GENOMIC DNA]</scope>
    <source>
        <strain evidence="2">SAF-2024a</strain>
        <tissue evidence="2">Leaf</tissue>
    </source>
</reference>
<dbReference type="Proteomes" id="UP001567538">
    <property type="component" value="Unassembled WGS sequence"/>
</dbReference>
<evidence type="ECO:0000256" key="1">
    <source>
        <dbReference type="ARBA" id="ARBA00006974"/>
    </source>
</evidence>
<gene>
    <name evidence="2" type="ORF">AAHA92_20381</name>
</gene>
<keyword evidence="3" id="KW-1185">Reference proteome</keyword>
<evidence type="ECO:0000313" key="3">
    <source>
        <dbReference type="Proteomes" id="UP001567538"/>
    </source>
</evidence>
<dbReference type="Pfam" id="PF02519">
    <property type="entry name" value="Auxin_inducible"/>
    <property type="match status" value="1"/>
</dbReference>
<dbReference type="PANTHER" id="PTHR31374">
    <property type="entry name" value="AUXIN-INDUCED PROTEIN-LIKE-RELATED"/>
    <property type="match status" value="1"/>
</dbReference>
<organism evidence="2 3">
    <name type="scientific">Salvia divinorum</name>
    <name type="common">Maria pastora</name>
    <name type="synonym">Diviner's sage</name>
    <dbReference type="NCBI Taxonomy" id="28513"/>
    <lineage>
        <taxon>Eukaryota</taxon>
        <taxon>Viridiplantae</taxon>
        <taxon>Streptophyta</taxon>
        <taxon>Embryophyta</taxon>
        <taxon>Tracheophyta</taxon>
        <taxon>Spermatophyta</taxon>
        <taxon>Magnoliopsida</taxon>
        <taxon>eudicotyledons</taxon>
        <taxon>Gunneridae</taxon>
        <taxon>Pentapetalae</taxon>
        <taxon>asterids</taxon>
        <taxon>lamiids</taxon>
        <taxon>Lamiales</taxon>
        <taxon>Lamiaceae</taxon>
        <taxon>Nepetoideae</taxon>
        <taxon>Mentheae</taxon>
        <taxon>Salviinae</taxon>
        <taxon>Salvia</taxon>
        <taxon>Salvia subgen. Calosphace</taxon>
    </lineage>
</organism>
<comment type="caution">
    <text evidence="2">The sequence shown here is derived from an EMBL/GenBank/DDBJ whole genome shotgun (WGS) entry which is preliminary data.</text>
</comment>
<accession>A0ABD1GH10</accession>
<proteinExistence type="inferred from homology"/>
<dbReference type="EMBL" id="JBEAFC010000008">
    <property type="protein sequence ID" value="KAL1543405.1"/>
    <property type="molecule type" value="Genomic_DNA"/>
</dbReference>
<sequence>MGSIRGFSLKHRVATVFRRVFRWRRSAARCRRVEGSSDRVELLSRLLSWTDRVKARAKAILGRNMDPGRGYFRVGKEEWAGEIPKGHMAVYVGQKDGDIERILVPIVYVNHPLFRDLLKEFEKEFGYNHPGGLTVPCRISEFESVQTRIKAGQCTRKLLSWKKTWF</sequence>
<dbReference type="PANTHER" id="PTHR31374:SF304">
    <property type="entry name" value="OS04G0537100 PROTEIN"/>
    <property type="match status" value="1"/>
</dbReference>
<protein>
    <submittedName>
        <fullName evidence="2">Auxin-responsive protein SAUR36-like</fullName>
    </submittedName>
</protein>
<evidence type="ECO:0000313" key="2">
    <source>
        <dbReference type="EMBL" id="KAL1543405.1"/>
    </source>
</evidence>
<comment type="similarity">
    <text evidence="1">Belongs to the ARG7 family.</text>
</comment>
<name>A0ABD1GH10_SALDI</name>
<dbReference type="InterPro" id="IPR003676">
    <property type="entry name" value="SAUR_fam"/>
</dbReference>
<dbReference type="AlphaFoldDB" id="A0ABD1GH10"/>